<organism evidence="8 9">
    <name type="scientific">Lasiosphaeris hirsuta</name>
    <dbReference type="NCBI Taxonomy" id="260670"/>
    <lineage>
        <taxon>Eukaryota</taxon>
        <taxon>Fungi</taxon>
        <taxon>Dikarya</taxon>
        <taxon>Ascomycota</taxon>
        <taxon>Pezizomycotina</taxon>
        <taxon>Sordariomycetes</taxon>
        <taxon>Sordariomycetidae</taxon>
        <taxon>Sordariales</taxon>
        <taxon>Lasiosphaeriaceae</taxon>
        <taxon>Lasiosphaeris</taxon>
    </lineage>
</organism>
<sequence>MSLTRSIDELLNIAEHHHDQYIRHLRLLHEATAKSPGNTSPGSTKMERTGSDGPAPSPALRAISFTSDPGSSAAQLAASKRSRRLTTEIPDLGHHPVPFTPLDKRLQSPSIYDGMSPDSCDEADEYVPQTPASRTTSAKAMPLEAPMSYVLEPLAQESFSEEDLATHLSSLDEAKPATVTALGDVWHMRNEMDASSILENFDPVEDGPYISATYEVYEVGRDGMPEAQHTNNGDEEGEVLEASTVWETLREVNSGGASVGRMTILQEPSPVMLGAAHMTMKRHFDMDELFQHLASTTGNKGKTRAYMNRAYETDSLKQRSFFFVFKYYTVVGEGLKPAPWQAYDSRPPDKRSPDHIDITECSAILALSLGGKPKKTVKSRVRRRGVAMQQGVIYDTFAPWHLLSIQCFPDDEHSMRSEESKRPFYNGPYAFLDSLGVEYRDTVKRYLKLNEMITKLITPPNHFMFDARLRDKLLFEDKDFTYSRRYFWAYNTLGVINDGIKSMRAAYFDTFTKDFWAGKHATLWPHPEPDTPEGRAYAGRMEVLRQELEAAMRDLQEVYDKNERTRTEIRSLREQLFSGSSVKESRRAIEQGDNIKILTSVSMIFLPLTFVTSVFGITTLTITANDWRFAVTMVSVCIPFFLLILILQTHAAMEAVRKSGLAITRSFHRTLARVRGTVPPASSTPGAVAGAEAGAGGLRRRWERGRRWRSSRSRSGAGEGGRLGLRRAQSGVGSVKGVEVTVWERVRGWRPWGRRTVTEGEKEVV</sequence>
<dbReference type="Gene3D" id="1.20.58.340">
    <property type="entry name" value="Magnesium transport protein CorA, transmembrane region"/>
    <property type="match status" value="1"/>
</dbReference>
<dbReference type="Proteomes" id="UP001172102">
    <property type="component" value="Unassembled WGS sequence"/>
</dbReference>
<protein>
    <submittedName>
        <fullName evidence="8">Uncharacterized protein</fullName>
    </submittedName>
</protein>
<dbReference type="EMBL" id="JAUKUA010000002">
    <property type="protein sequence ID" value="KAK0725371.1"/>
    <property type="molecule type" value="Genomic_DNA"/>
</dbReference>
<dbReference type="InterPro" id="IPR045863">
    <property type="entry name" value="CorA_TM1_TM2"/>
</dbReference>
<dbReference type="GO" id="GO:0015095">
    <property type="term" value="F:magnesium ion transmembrane transporter activity"/>
    <property type="evidence" value="ECO:0007669"/>
    <property type="project" value="TreeGrafter"/>
</dbReference>
<dbReference type="InterPro" id="IPR002523">
    <property type="entry name" value="MgTranspt_CorA/ZnTranspt_ZntB"/>
</dbReference>
<dbReference type="GO" id="GO:0015087">
    <property type="term" value="F:cobalt ion transmembrane transporter activity"/>
    <property type="evidence" value="ECO:0007669"/>
    <property type="project" value="TreeGrafter"/>
</dbReference>
<evidence type="ECO:0000256" key="6">
    <source>
        <dbReference type="SAM" id="MobiDB-lite"/>
    </source>
</evidence>
<comment type="caution">
    <text evidence="8">The sequence shown here is derived from an EMBL/GenBank/DDBJ whole genome shotgun (WGS) entry which is preliminary data.</text>
</comment>
<reference evidence="8" key="1">
    <citation type="submission" date="2023-06" db="EMBL/GenBank/DDBJ databases">
        <title>Genome-scale phylogeny and comparative genomics of the fungal order Sordariales.</title>
        <authorList>
            <consortium name="Lawrence Berkeley National Laboratory"/>
            <person name="Hensen N."/>
            <person name="Bonometti L."/>
            <person name="Westerberg I."/>
            <person name="Brannstrom I.O."/>
            <person name="Guillou S."/>
            <person name="Cros-Aarteil S."/>
            <person name="Calhoun S."/>
            <person name="Haridas S."/>
            <person name="Kuo A."/>
            <person name="Mondo S."/>
            <person name="Pangilinan J."/>
            <person name="Riley R."/>
            <person name="Labutti K."/>
            <person name="Andreopoulos B."/>
            <person name="Lipzen A."/>
            <person name="Chen C."/>
            <person name="Yanf M."/>
            <person name="Daum C."/>
            <person name="Ng V."/>
            <person name="Clum A."/>
            <person name="Steindorff A."/>
            <person name="Ohm R."/>
            <person name="Martin F."/>
            <person name="Silar P."/>
            <person name="Natvig D."/>
            <person name="Lalanne C."/>
            <person name="Gautier V."/>
            <person name="Ament-Velasquez S.L."/>
            <person name="Kruys A."/>
            <person name="Hutchinson M.I."/>
            <person name="Powell A.J."/>
            <person name="Barry K."/>
            <person name="Miller A.N."/>
            <person name="Grigoriev I.V."/>
            <person name="Debuchy R."/>
            <person name="Gladieux P."/>
            <person name="Thoren M.H."/>
            <person name="Johannesson H."/>
        </authorList>
    </citation>
    <scope>NUCLEOTIDE SEQUENCE</scope>
    <source>
        <strain evidence="8">SMH4607-1</strain>
    </source>
</reference>
<evidence type="ECO:0000256" key="5">
    <source>
        <dbReference type="SAM" id="Coils"/>
    </source>
</evidence>
<name>A0AA40B0J8_9PEZI</name>
<feature type="region of interest" description="Disordered" evidence="6">
    <location>
        <begin position="677"/>
        <end position="698"/>
    </location>
</feature>
<dbReference type="GO" id="GO:0000287">
    <property type="term" value="F:magnesium ion binding"/>
    <property type="evidence" value="ECO:0007669"/>
    <property type="project" value="TreeGrafter"/>
</dbReference>
<evidence type="ECO:0000313" key="9">
    <source>
        <dbReference type="Proteomes" id="UP001172102"/>
    </source>
</evidence>
<feature type="region of interest" description="Disordered" evidence="6">
    <location>
        <begin position="33"/>
        <end position="60"/>
    </location>
</feature>
<evidence type="ECO:0000313" key="8">
    <source>
        <dbReference type="EMBL" id="KAK0725371.1"/>
    </source>
</evidence>
<gene>
    <name evidence="8" type="ORF">B0H67DRAFT_550953</name>
</gene>
<keyword evidence="4 7" id="KW-0472">Membrane</keyword>
<feature type="coiled-coil region" evidence="5">
    <location>
        <begin position="538"/>
        <end position="575"/>
    </location>
</feature>
<evidence type="ECO:0000256" key="7">
    <source>
        <dbReference type="SAM" id="Phobius"/>
    </source>
</evidence>
<accession>A0AA40B0J8</accession>
<dbReference type="PANTHER" id="PTHR46494">
    <property type="entry name" value="CORA FAMILY METAL ION TRANSPORTER (EUROFUNG)"/>
    <property type="match status" value="1"/>
</dbReference>
<dbReference type="GO" id="GO:0005886">
    <property type="term" value="C:plasma membrane"/>
    <property type="evidence" value="ECO:0007669"/>
    <property type="project" value="UniProtKB-SubCell"/>
</dbReference>
<keyword evidence="9" id="KW-1185">Reference proteome</keyword>
<keyword evidence="2 7" id="KW-0812">Transmembrane</keyword>
<keyword evidence="5" id="KW-0175">Coiled coil</keyword>
<feature type="region of interest" description="Disordered" evidence="6">
    <location>
        <begin position="705"/>
        <end position="724"/>
    </location>
</feature>
<dbReference type="Pfam" id="PF01544">
    <property type="entry name" value="CorA"/>
    <property type="match status" value="1"/>
</dbReference>
<evidence type="ECO:0000256" key="1">
    <source>
        <dbReference type="ARBA" id="ARBA00004651"/>
    </source>
</evidence>
<evidence type="ECO:0000256" key="2">
    <source>
        <dbReference type="ARBA" id="ARBA00022692"/>
    </source>
</evidence>
<dbReference type="PANTHER" id="PTHR46494:SF1">
    <property type="entry name" value="CORA FAMILY METAL ION TRANSPORTER (EUROFUNG)"/>
    <property type="match status" value="1"/>
</dbReference>
<feature type="transmembrane region" description="Helical" evidence="7">
    <location>
        <begin position="595"/>
        <end position="617"/>
    </location>
</feature>
<evidence type="ECO:0000256" key="4">
    <source>
        <dbReference type="ARBA" id="ARBA00023136"/>
    </source>
</evidence>
<dbReference type="GO" id="GO:0050897">
    <property type="term" value="F:cobalt ion binding"/>
    <property type="evidence" value="ECO:0007669"/>
    <property type="project" value="TreeGrafter"/>
</dbReference>
<feature type="transmembrane region" description="Helical" evidence="7">
    <location>
        <begin position="629"/>
        <end position="647"/>
    </location>
</feature>
<dbReference type="SUPFAM" id="SSF144083">
    <property type="entry name" value="Magnesium transport protein CorA, transmembrane region"/>
    <property type="match status" value="1"/>
</dbReference>
<dbReference type="AlphaFoldDB" id="A0AA40B0J8"/>
<evidence type="ECO:0000256" key="3">
    <source>
        <dbReference type="ARBA" id="ARBA00022989"/>
    </source>
</evidence>
<proteinExistence type="predicted"/>
<keyword evidence="3 7" id="KW-1133">Transmembrane helix</keyword>
<comment type="subcellular location">
    <subcellularLocation>
        <location evidence="1">Cell membrane</location>
        <topology evidence="1">Multi-pass membrane protein</topology>
    </subcellularLocation>
</comment>